<dbReference type="RefSeq" id="WP_188758596.1">
    <property type="nucleotide sequence ID" value="NZ_BMJB01000001.1"/>
</dbReference>
<accession>A0A916RPK5</accession>
<proteinExistence type="predicted"/>
<gene>
    <name evidence="2" type="ORF">GCM10011507_14810</name>
</gene>
<name>A0A916RPK5_9BACT</name>
<reference evidence="2" key="1">
    <citation type="journal article" date="2014" name="Int. J. Syst. Evol. Microbiol.">
        <title>Complete genome sequence of Corynebacterium casei LMG S-19264T (=DSM 44701T), isolated from a smear-ripened cheese.</title>
        <authorList>
            <consortium name="US DOE Joint Genome Institute (JGI-PGF)"/>
            <person name="Walter F."/>
            <person name="Albersmeier A."/>
            <person name="Kalinowski J."/>
            <person name="Ruckert C."/>
        </authorList>
    </citation>
    <scope>NUCLEOTIDE SEQUENCE</scope>
    <source>
        <strain evidence="2">CGMCC 1.15447</strain>
    </source>
</reference>
<organism evidence="2 3">
    <name type="scientific">Edaphobacter acidisoli</name>
    <dbReference type="NCBI Taxonomy" id="2040573"/>
    <lineage>
        <taxon>Bacteria</taxon>
        <taxon>Pseudomonadati</taxon>
        <taxon>Acidobacteriota</taxon>
        <taxon>Terriglobia</taxon>
        <taxon>Terriglobales</taxon>
        <taxon>Acidobacteriaceae</taxon>
        <taxon>Edaphobacter</taxon>
    </lineage>
</organism>
<dbReference type="AlphaFoldDB" id="A0A916RPK5"/>
<feature type="compositionally biased region" description="Low complexity" evidence="1">
    <location>
        <begin position="588"/>
        <end position="634"/>
    </location>
</feature>
<keyword evidence="3" id="KW-1185">Reference proteome</keyword>
<feature type="region of interest" description="Disordered" evidence="1">
    <location>
        <begin position="584"/>
        <end position="634"/>
    </location>
</feature>
<comment type="caution">
    <text evidence="2">The sequence shown here is derived from an EMBL/GenBank/DDBJ whole genome shotgun (WGS) entry which is preliminary data.</text>
</comment>
<dbReference type="Proteomes" id="UP000648801">
    <property type="component" value="Unassembled WGS sequence"/>
</dbReference>
<evidence type="ECO:0000256" key="1">
    <source>
        <dbReference type="SAM" id="MobiDB-lite"/>
    </source>
</evidence>
<reference evidence="2" key="2">
    <citation type="submission" date="2020-09" db="EMBL/GenBank/DDBJ databases">
        <authorList>
            <person name="Sun Q."/>
            <person name="Zhou Y."/>
        </authorList>
    </citation>
    <scope>NUCLEOTIDE SEQUENCE</scope>
    <source>
        <strain evidence="2">CGMCC 1.15447</strain>
    </source>
</reference>
<evidence type="ECO:0000313" key="2">
    <source>
        <dbReference type="EMBL" id="GGA64228.1"/>
    </source>
</evidence>
<sequence length="634" mass="69680">MKTFGKQTAAGTLLALFVAASIPALGLGLPHVGKKKHQQDDILPQRKLTPAQNALIDKAVAREKVVIATVKQRAPLVETYIQNMKPDQVLGQVPYSDEHFLGRVDFSKVIDDQNYSPNTRNAEGKSKVGFFKQSTSFITSLGSSLHLNFNQAGFVQMLLMDSNNFDRQHYQFSYVRNDFLGNTPTAVFDVTPIEGKTTRGRFYGRIWVETRNGNVVRFNGDFSGSEKEYSEYYHFDSWRTNVQPDLWLPTSFYVEESDPKSPTRTLRFKAINHVWGYVLKVPPAESENTSLDVVGATDVSNDAQDVSPLGAQRAWVEQAEDNVITRLFQAGLLDAPSDFDNTLAALANNILAYNNITLSRPIRVRTLLTEPLESLAVGNTIILSKGLLDTTGVISADGSQQMGNLNAILAFQLAHIVLGHRLDTRYAFNDRLLFPSTSVFERIPMHHTDADNEAAAKEAMKLLDAKELQGGEKFFGLYLQQLQQRVGALKSLNEPMIGDGLTRSDTDQTFWMQAMVAKGEKLDMKDLKQQAAMPLSSFMRTDPWTDQVDVLHSAYEPLLTPGDKMPFEVAPVYLKLSYYKAPEPPAAPAAAPAASAPADQGAAQQPAATAPAADQGAAQQPANAATAPAAQPQN</sequence>
<dbReference type="EMBL" id="BMJB01000001">
    <property type="protein sequence ID" value="GGA64228.1"/>
    <property type="molecule type" value="Genomic_DNA"/>
</dbReference>
<evidence type="ECO:0000313" key="3">
    <source>
        <dbReference type="Proteomes" id="UP000648801"/>
    </source>
</evidence>
<protein>
    <submittedName>
        <fullName evidence="2">Uncharacterized protein</fullName>
    </submittedName>
</protein>